<evidence type="ECO:0000313" key="6">
    <source>
        <dbReference type="EMBL" id="PRY69997.1"/>
    </source>
</evidence>
<protein>
    <submittedName>
        <fullName evidence="6">DNA-binding MarR family transcriptional regulator</fullName>
    </submittedName>
</protein>
<dbReference type="Pfam" id="PF12802">
    <property type="entry name" value="MarR_2"/>
    <property type="match status" value="1"/>
</dbReference>
<dbReference type="Gene3D" id="1.10.10.10">
    <property type="entry name" value="Winged helix-like DNA-binding domain superfamily/Winged helix DNA-binding domain"/>
    <property type="match status" value="1"/>
</dbReference>
<dbReference type="SMART" id="SM00347">
    <property type="entry name" value="HTH_MARR"/>
    <property type="match status" value="1"/>
</dbReference>
<evidence type="ECO:0000256" key="4">
    <source>
        <dbReference type="SAM" id="MobiDB-lite"/>
    </source>
</evidence>
<organism evidence="6 7">
    <name type="scientific">Glaciihabitans tibetensis</name>
    <dbReference type="NCBI Taxonomy" id="1266600"/>
    <lineage>
        <taxon>Bacteria</taxon>
        <taxon>Bacillati</taxon>
        <taxon>Actinomycetota</taxon>
        <taxon>Actinomycetes</taxon>
        <taxon>Micrococcales</taxon>
        <taxon>Microbacteriaceae</taxon>
        <taxon>Glaciihabitans</taxon>
    </lineage>
</organism>
<dbReference type="InterPro" id="IPR036390">
    <property type="entry name" value="WH_DNA-bd_sf"/>
</dbReference>
<evidence type="ECO:0000256" key="3">
    <source>
        <dbReference type="ARBA" id="ARBA00023163"/>
    </source>
</evidence>
<dbReference type="PANTHER" id="PTHR42756:SF1">
    <property type="entry name" value="TRANSCRIPTIONAL REPRESSOR OF EMRAB OPERON"/>
    <property type="match status" value="1"/>
</dbReference>
<feature type="domain" description="HTH marR-type" evidence="5">
    <location>
        <begin position="37"/>
        <end position="173"/>
    </location>
</feature>
<dbReference type="RefSeq" id="WP_106208805.1">
    <property type="nucleotide sequence ID" value="NZ_PVTL01000001.1"/>
</dbReference>
<dbReference type="AlphaFoldDB" id="A0A2T0VIH6"/>
<dbReference type="OrthoDB" id="3237509at2"/>
<dbReference type="InterPro" id="IPR000835">
    <property type="entry name" value="HTH_MarR-typ"/>
</dbReference>
<dbReference type="GO" id="GO:0003700">
    <property type="term" value="F:DNA-binding transcription factor activity"/>
    <property type="evidence" value="ECO:0007669"/>
    <property type="project" value="InterPro"/>
</dbReference>
<dbReference type="EMBL" id="PVTL01000001">
    <property type="protein sequence ID" value="PRY69997.1"/>
    <property type="molecule type" value="Genomic_DNA"/>
</dbReference>
<dbReference type="InterPro" id="IPR036388">
    <property type="entry name" value="WH-like_DNA-bd_sf"/>
</dbReference>
<feature type="region of interest" description="Disordered" evidence="4">
    <location>
        <begin position="1"/>
        <end position="20"/>
    </location>
</feature>
<name>A0A2T0VIH6_9MICO</name>
<evidence type="ECO:0000256" key="1">
    <source>
        <dbReference type="ARBA" id="ARBA00023015"/>
    </source>
</evidence>
<keyword evidence="1" id="KW-0805">Transcription regulation</keyword>
<comment type="caution">
    <text evidence="6">The sequence shown here is derived from an EMBL/GenBank/DDBJ whole genome shotgun (WGS) entry which is preliminary data.</text>
</comment>
<evidence type="ECO:0000256" key="2">
    <source>
        <dbReference type="ARBA" id="ARBA00023125"/>
    </source>
</evidence>
<keyword evidence="7" id="KW-1185">Reference proteome</keyword>
<dbReference type="SUPFAM" id="SSF46785">
    <property type="entry name" value="Winged helix' DNA-binding domain"/>
    <property type="match status" value="1"/>
</dbReference>
<dbReference type="PANTHER" id="PTHR42756">
    <property type="entry name" value="TRANSCRIPTIONAL REGULATOR, MARR"/>
    <property type="match status" value="1"/>
</dbReference>
<proteinExistence type="predicted"/>
<keyword evidence="3" id="KW-0804">Transcription</keyword>
<dbReference type="GO" id="GO:0003677">
    <property type="term" value="F:DNA binding"/>
    <property type="evidence" value="ECO:0007669"/>
    <property type="project" value="UniProtKB-KW"/>
</dbReference>
<dbReference type="Proteomes" id="UP000237983">
    <property type="component" value="Unassembled WGS sequence"/>
</dbReference>
<evidence type="ECO:0000259" key="5">
    <source>
        <dbReference type="PROSITE" id="PS50995"/>
    </source>
</evidence>
<sequence>MEPIDPLAPLTPPEGGDHEDSIDRIRRAWSSLRPEMDTSVVGTIGRIIRASRHIVMLSDEALEQFDINRGEFDVLSALRRSAVPLTASELARSLVTSNAAITKRMVQLERSGLAVRERDDRDGRVVRLTLTPAGVDLIDVAVPAQLAFEESVAAVIAEPRREQLEETMRILLAELERRTAD</sequence>
<keyword evidence="2 6" id="KW-0238">DNA-binding</keyword>
<accession>A0A2T0VIH6</accession>
<dbReference type="PRINTS" id="PR00598">
    <property type="entry name" value="HTHMARR"/>
</dbReference>
<reference evidence="6 7" key="1">
    <citation type="submission" date="2018-03" db="EMBL/GenBank/DDBJ databases">
        <title>Genomic Encyclopedia of Type Strains, Phase III (KMG-III): the genomes of soil and plant-associated and newly described type strains.</title>
        <authorList>
            <person name="Whitman W."/>
        </authorList>
    </citation>
    <scope>NUCLEOTIDE SEQUENCE [LARGE SCALE GENOMIC DNA]</scope>
    <source>
        <strain evidence="6 7">CGMCC 1.12484</strain>
    </source>
</reference>
<dbReference type="PROSITE" id="PS50995">
    <property type="entry name" value="HTH_MARR_2"/>
    <property type="match status" value="1"/>
</dbReference>
<gene>
    <name evidence="6" type="ORF">B0I08_101119</name>
</gene>
<evidence type="ECO:0000313" key="7">
    <source>
        <dbReference type="Proteomes" id="UP000237983"/>
    </source>
</evidence>